<dbReference type="OrthoDB" id="6885at10239"/>
<feature type="compositionally biased region" description="Low complexity" evidence="1">
    <location>
        <begin position="296"/>
        <end position="312"/>
    </location>
</feature>
<dbReference type="EMBL" id="KF977490">
    <property type="protein sequence ID" value="AHJ10734.1"/>
    <property type="molecule type" value="Genomic_DNA"/>
</dbReference>
<dbReference type="Gene3D" id="2.40.50.140">
    <property type="entry name" value="Nucleic acid-binding proteins"/>
    <property type="match status" value="1"/>
</dbReference>
<dbReference type="RefSeq" id="YP_009005977.1">
    <property type="nucleotide sequence ID" value="NC_023566.1"/>
</dbReference>
<dbReference type="GeneID" id="18502997"/>
<sequence>MPVENLRTPVGRIVWGDPSRPQIKKDQRTKQPVLKDGKPVEQWAFGVAFQKHEFNQFLKPYFDQEAASAYPHGVPQGFSWKYKDGDGVDRQGKPYATREGYAGCIVVNISTEAFAPQIFKFENGAYRQIAPEEIKTGDYVVLSLNLKVNVPTNPTHTPGLYVNPNGIELVGYGTAIQQSADPTEMFGGVQHQLPPGASQVPVSSAPPHQQMPGTTGAPAGYPAQQPQQQPYGQPAPQQQPYGQPAPQQPAPGGYPPPATDFVQNAGYPAQQPQQQPYGQPAPQQQPYGQPAPQPGGYPMQQPGQMPGQMPPR</sequence>
<feature type="compositionally biased region" description="Pro residues" evidence="1">
    <location>
        <begin position="246"/>
        <end position="258"/>
    </location>
</feature>
<dbReference type="Proteomes" id="UP000019367">
    <property type="component" value="Segment"/>
</dbReference>
<feature type="region of interest" description="Disordered" evidence="1">
    <location>
        <begin position="1"/>
        <end position="31"/>
    </location>
</feature>
<evidence type="ECO:0000313" key="2">
    <source>
        <dbReference type="EMBL" id="AHJ10734.1"/>
    </source>
</evidence>
<name>W6E8M7_9CAUD</name>
<feature type="compositionally biased region" description="Low complexity" evidence="1">
    <location>
        <begin position="265"/>
        <end position="288"/>
    </location>
</feature>
<keyword evidence="3" id="KW-1185">Reference proteome</keyword>
<dbReference type="KEGG" id="vg:18502997"/>
<protein>
    <submittedName>
        <fullName evidence="2">Uncharacterized protein</fullName>
    </submittedName>
</protein>
<gene>
    <name evidence="2" type="ORF">P106B_51</name>
</gene>
<proteinExistence type="predicted"/>
<dbReference type="InterPro" id="IPR012340">
    <property type="entry name" value="NA-bd_OB-fold"/>
</dbReference>
<feature type="region of interest" description="Disordered" evidence="1">
    <location>
        <begin position="185"/>
        <end position="312"/>
    </location>
</feature>
<accession>W6E8M7</accession>
<evidence type="ECO:0000256" key="1">
    <source>
        <dbReference type="SAM" id="MobiDB-lite"/>
    </source>
</evidence>
<organism evidence="2 3">
    <name type="scientific">Rhizobium phage vB_RglS_P106B</name>
    <dbReference type="NCBI Taxonomy" id="1458697"/>
    <lineage>
        <taxon>Viruses</taxon>
        <taxon>Duplodnaviria</taxon>
        <taxon>Heunggongvirae</taxon>
        <taxon>Uroviricota</taxon>
        <taxon>Caudoviricetes</taxon>
        <taxon>Rigallicvirus</taxon>
        <taxon>Rigallicvirus P106B</taxon>
    </lineage>
</organism>
<feature type="compositionally biased region" description="Low complexity" evidence="1">
    <location>
        <begin position="216"/>
        <end position="245"/>
    </location>
</feature>
<evidence type="ECO:0000313" key="3">
    <source>
        <dbReference type="Proteomes" id="UP000019367"/>
    </source>
</evidence>
<reference evidence="2 3" key="1">
    <citation type="journal article" date="2015" name="Microbiology">
        <title>Genomic and phenotypic characterization of Rhizobium gallicum phage vB_RglS_P106B.</title>
        <authorList>
            <person name="Halmillawewa A.P."/>
            <person name="Restrepo-Cordoba M."/>
            <person name="Yost C.K."/>
            <person name="Hynes M.F."/>
        </authorList>
    </citation>
    <scope>NUCLEOTIDE SEQUENCE [LARGE SCALE GENOMIC DNA]</scope>
</reference>